<dbReference type="OrthoDB" id="704821at2"/>
<keyword evidence="1" id="KW-0732">Signal</keyword>
<organism evidence="3 4">
    <name type="scientific">Flavobacterium pallidum</name>
    <dbReference type="NCBI Taxonomy" id="2172098"/>
    <lineage>
        <taxon>Bacteria</taxon>
        <taxon>Pseudomonadati</taxon>
        <taxon>Bacteroidota</taxon>
        <taxon>Flavobacteriia</taxon>
        <taxon>Flavobacteriales</taxon>
        <taxon>Flavobacteriaceae</taxon>
        <taxon>Flavobacterium</taxon>
    </lineage>
</organism>
<evidence type="ECO:0000313" key="4">
    <source>
        <dbReference type="Proteomes" id="UP000244937"/>
    </source>
</evidence>
<sequence length="223" mass="23977">MKKLALILIVLIANISLAQTNKTLGDFSDVKVFDRINVELIQSSENRIEISGKRSDEVEIVNKNGLLKIRMKFGKLLEGDDVKAKLYFKNIQSVDGSEGAYIISDEIFRQTSFEITAKEGAEIRLALDVSKAKIKSVTGGIVKVHGSAQNQEAALGTGGILEAAELKTVQTTVSITTGGEADVQATELVDAKVRAGGTITIYGNPKQINKKTVLGGDIVESKQ</sequence>
<evidence type="ECO:0000313" key="3">
    <source>
        <dbReference type="EMBL" id="AWI25094.1"/>
    </source>
</evidence>
<proteinExistence type="predicted"/>
<evidence type="ECO:0000259" key="2">
    <source>
        <dbReference type="Pfam" id="PF10988"/>
    </source>
</evidence>
<reference evidence="3 4" key="1">
    <citation type="submission" date="2018-05" db="EMBL/GenBank/DDBJ databases">
        <title>Genome sequencing of Flavobacterium sp. HYN0049.</title>
        <authorList>
            <person name="Yi H."/>
            <person name="Baek C."/>
        </authorList>
    </citation>
    <scope>NUCLEOTIDE SEQUENCE [LARGE SCALE GENOMIC DNA]</scope>
    <source>
        <strain evidence="3 4">HYN0049</strain>
    </source>
</reference>
<accession>A0A2S1SFB8</accession>
<dbReference type="KEGG" id="fpal:HYN49_03835"/>
<feature type="domain" description="Putative auto-transporter adhesin head GIN" evidence="2">
    <location>
        <begin position="26"/>
        <end position="205"/>
    </location>
</feature>
<protein>
    <submittedName>
        <fullName evidence="3">DUF2807 domain-containing protein</fullName>
    </submittedName>
</protein>
<gene>
    <name evidence="3" type="ORF">HYN49_03835</name>
</gene>
<dbReference type="RefSeq" id="WP_108902889.1">
    <property type="nucleotide sequence ID" value="NZ_CP029187.1"/>
</dbReference>
<evidence type="ECO:0000256" key="1">
    <source>
        <dbReference type="SAM" id="SignalP"/>
    </source>
</evidence>
<keyword evidence="4" id="KW-1185">Reference proteome</keyword>
<feature type="signal peptide" evidence="1">
    <location>
        <begin position="1"/>
        <end position="18"/>
    </location>
</feature>
<dbReference type="EMBL" id="CP029187">
    <property type="protein sequence ID" value="AWI25094.1"/>
    <property type="molecule type" value="Genomic_DNA"/>
</dbReference>
<dbReference type="Gene3D" id="2.160.20.120">
    <property type="match status" value="1"/>
</dbReference>
<dbReference type="Pfam" id="PF10988">
    <property type="entry name" value="DUF2807"/>
    <property type="match status" value="1"/>
</dbReference>
<dbReference type="AlphaFoldDB" id="A0A2S1SFB8"/>
<name>A0A2S1SFB8_9FLAO</name>
<feature type="chain" id="PRO_5015467005" evidence="1">
    <location>
        <begin position="19"/>
        <end position="223"/>
    </location>
</feature>
<dbReference type="InterPro" id="IPR021255">
    <property type="entry name" value="DUF2807"/>
</dbReference>
<dbReference type="Proteomes" id="UP000244937">
    <property type="component" value="Chromosome"/>
</dbReference>